<name>A0ABD3FJT0_9STRA</name>
<feature type="region of interest" description="Disordered" evidence="1">
    <location>
        <begin position="1"/>
        <end position="33"/>
    </location>
</feature>
<dbReference type="Proteomes" id="UP001632037">
    <property type="component" value="Unassembled WGS sequence"/>
</dbReference>
<protein>
    <submittedName>
        <fullName evidence="2">Uncharacterized protein</fullName>
    </submittedName>
</protein>
<evidence type="ECO:0000313" key="3">
    <source>
        <dbReference type="Proteomes" id="UP001632037"/>
    </source>
</evidence>
<comment type="caution">
    <text evidence="2">The sequence shown here is derived from an EMBL/GenBank/DDBJ whole genome shotgun (WGS) entry which is preliminary data.</text>
</comment>
<sequence>MPRQLPPPPPPSPLSLTPDGPLSSSSPSGTDLTRAVSLTGISQLSQESSIQLAQDTNIVEPASSQSCTEEDEGENENSDEPDDSNDEDWSNDGDASVEDDVLTEESEPEDEDENAEDISINMFDVDV</sequence>
<feature type="compositionally biased region" description="Pro residues" evidence="1">
    <location>
        <begin position="1"/>
        <end position="13"/>
    </location>
</feature>
<evidence type="ECO:0000256" key="1">
    <source>
        <dbReference type="SAM" id="MobiDB-lite"/>
    </source>
</evidence>
<reference evidence="2 3" key="1">
    <citation type="submission" date="2024-09" db="EMBL/GenBank/DDBJ databases">
        <title>Genome sequencing and assembly of Phytophthora oleae, isolate VK10A, causative agent of rot of olive drupes.</title>
        <authorList>
            <person name="Conti Taguali S."/>
            <person name="Riolo M."/>
            <person name="La Spada F."/>
            <person name="Cacciola S.O."/>
            <person name="Dionisio G."/>
        </authorList>
    </citation>
    <scope>NUCLEOTIDE SEQUENCE [LARGE SCALE GENOMIC DNA]</scope>
    <source>
        <strain evidence="2 3">VK10A</strain>
    </source>
</reference>
<keyword evidence="3" id="KW-1185">Reference proteome</keyword>
<feature type="region of interest" description="Disordered" evidence="1">
    <location>
        <begin position="55"/>
        <end position="127"/>
    </location>
</feature>
<feature type="compositionally biased region" description="Low complexity" evidence="1">
    <location>
        <begin position="14"/>
        <end position="32"/>
    </location>
</feature>
<evidence type="ECO:0000313" key="2">
    <source>
        <dbReference type="EMBL" id="KAL3665239.1"/>
    </source>
</evidence>
<accession>A0ABD3FJT0</accession>
<proteinExistence type="predicted"/>
<dbReference type="AlphaFoldDB" id="A0ABD3FJT0"/>
<gene>
    <name evidence="2" type="ORF">V7S43_009867</name>
</gene>
<organism evidence="2 3">
    <name type="scientific">Phytophthora oleae</name>
    <dbReference type="NCBI Taxonomy" id="2107226"/>
    <lineage>
        <taxon>Eukaryota</taxon>
        <taxon>Sar</taxon>
        <taxon>Stramenopiles</taxon>
        <taxon>Oomycota</taxon>
        <taxon>Peronosporomycetes</taxon>
        <taxon>Peronosporales</taxon>
        <taxon>Peronosporaceae</taxon>
        <taxon>Phytophthora</taxon>
    </lineage>
</organism>
<dbReference type="EMBL" id="JBIMZQ010000021">
    <property type="protein sequence ID" value="KAL3665239.1"/>
    <property type="molecule type" value="Genomic_DNA"/>
</dbReference>
<feature type="compositionally biased region" description="Acidic residues" evidence="1">
    <location>
        <begin position="68"/>
        <end position="116"/>
    </location>
</feature>